<dbReference type="Gramene" id="KVI07623">
    <property type="protein sequence ID" value="KVI07623"/>
    <property type="gene ID" value="Ccrd_014024"/>
</dbReference>
<protein>
    <submittedName>
        <fullName evidence="9">AAA+ ATPase domain-containing protein</fullName>
    </submittedName>
</protein>
<name>A0A124SGW2_CYNCS</name>
<dbReference type="Gene3D" id="1.10.8.60">
    <property type="match status" value="1"/>
</dbReference>
<comment type="caution">
    <text evidence="9">The sequence shown here is derived from an EMBL/GenBank/DDBJ whole genome shotgun (WGS) entry which is preliminary data.</text>
</comment>
<dbReference type="PANTHER" id="PTHR45644:SF3">
    <property type="entry name" value="FI08533P-RELATED"/>
    <property type="match status" value="1"/>
</dbReference>
<dbReference type="GO" id="GO:0005741">
    <property type="term" value="C:mitochondrial outer membrane"/>
    <property type="evidence" value="ECO:0007669"/>
    <property type="project" value="UniProtKB-SubCell"/>
</dbReference>
<feature type="domain" description="AAA+ ATPase" evidence="8">
    <location>
        <begin position="119"/>
        <end position="303"/>
    </location>
</feature>
<feature type="transmembrane region" description="Helical" evidence="7">
    <location>
        <begin position="14"/>
        <end position="35"/>
    </location>
</feature>
<dbReference type="OMA" id="KLYINCE"/>
<dbReference type="InterPro" id="IPR003593">
    <property type="entry name" value="AAA+_ATPase"/>
</dbReference>
<dbReference type="AlphaFoldDB" id="A0A124SGW2"/>
<organism evidence="9 10">
    <name type="scientific">Cynara cardunculus var. scolymus</name>
    <name type="common">Globe artichoke</name>
    <name type="synonym">Cynara scolymus</name>
    <dbReference type="NCBI Taxonomy" id="59895"/>
    <lineage>
        <taxon>Eukaryota</taxon>
        <taxon>Viridiplantae</taxon>
        <taxon>Streptophyta</taxon>
        <taxon>Embryophyta</taxon>
        <taxon>Tracheophyta</taxon>
        <taxon>Spermatophyta</taxon>
        <taxon>Magnoliopsida</taxon>
        <taxon>eudicotyledons</taxon>
        <taxon>Gunneridae</taxon>
        <taxon>Pentapetalae</taxon>
        <taxon>asterids</taxon>
        <taxon>campanulids</taxon>
        <taxon>Asterales</taxon>
        <taxon>Asteraceae</taxon>
        <taxon>Carduoideae</taxon>
        <taxon>Cardueae</taxon>
        <taxon>Carduinae</taxon>
        <taxon>Cynara</taxon>
    </lineage>
</organism>
<dbReference type="STRING" id="59895.A0A124SGW2"/>
<evidence type="ECO:0000313" key="10">
    <source>
        <dbReference type="Proteomes" id="UP000243975"/>
    </source>
</evidence>
<dbReference type="GO" id="GO:0016887">
    <property type="term" value="F:ATP hydrolysis activity"/>
    <property type="evidence" value="ECO:0007669"/>
    <property type="project" value="InterPro"/>
</dbReference>
<reference evidence="9 10" key="1">
    <citation type="journal article" date="2016" name="Sci. Rep.">
        <title>The genome sequence of the outbreeding globe artichoke constructed de novo incorporating a phase-aware low-pass sequencing strategy of F1 progeny.</title>
        <authorList>
            <person name="Scaglione D."/>
            <person name="Reyes-Chin-Wo S."/>
            <person name="Acquadro A."/>
            <person name="Froenicke L."/>
            <person name="Portis E."/>
            <person name="Beitel C."/>
            <person name="Tirone M."/>
            <person name="Mauro R."/>
            <person name="Lo Monaco A."/>
            <person name="Mauromicale G."/>
            <person name="Faccioli P."/>
            <person name="Cattivelli L."/>
            <person name="Rieseberg L."/>
            <person name="Michelmore R."/>
            <person name="Lanteri S."/>
        </authorList>
    </citation>
    <scope>NUCLEOTIDE SEQUENCE [LARGE SCALE GENOMIC DNA]</scope>
    <source>
        <strain evidence="9">2C</strain>
    </source>
</reference>
<evidence type="ECO:0000259" key="8">
    <source>
        <dbReference type="SMART" id="SM00382"/>
    </source>
</evidence>
<keyword evidence="5" id="KW-0496">Mitochondrion</keyword>
<dbReference type="SUPFAM" id="SSF52540">
    <property type="entry name" value="P-loop containing nucleoside triphosphate hydrolases"/>
    <property type="match status" value="2"/>
</dbReference>
<keyword evidence="3" id="KW-1000">Mitochondrion outer membrane</keyword>
<dbReference type="InterPro" id="IPR003960">
    <property type="entry name" value="ATPase_AAA_CS"/>
</dbReference>
<comment type="subcellular location">
    <subcellularLocation>
        <location evidence="1">Mitochondrion outer membrane</location>
        <topology evidence="1">Single-pass membrane protein</topology>
    </subcellularLocation>
</comment>
<keyword evidence="4" id="KW-0067">ATP-binding</keyword>
<dbReference type="EMBL" id="LEKV01001501">
    <property type="protein sequence ID" value="KVI07623.1"/>
    <property type="molecule type" value="Genomic_DNA"/>
</dbReference>
<evidence type="ECO:0000256" key="5">
    <source>
        <dbReference type="ARBA" id="ARBA00023128"/>
    </source>
</evidence>
<dbReference type="InterPro" id="IPR058017">
    <property type="entry name" value="At3g28540-like_C"/>
</dbReference>
<evidence type="ECO:0000256" key="4">
    <source>
        <dbReference type="ARBA" id="ARBA00022840"/>
    </source>
</evidence>
<gene>
    <name evidence="9" type="ORF">Ccrd_014024</name>
</gene>
<keyword evidence="2" id="KW-0547">Nucleotide-binding</keyword>
<feature type="region of interest" description="Disordered" evidence="6">
    <location>
        <begin position="870"/>
        <end position="897"/>
    </location>
</feature>
<feature type="domain" description="AAA+ ATPase" evidence="8">
    <location>
        <begin position="646"/>
        <end position="770"/>
    </location>
</feature>
<evidence type="ECO:0000313" key="9">
    <source>
        <dbReference type="EMBL" id="KVI07623.1"/>
    </source>
</evidence>
<sequence length="943" mass="106035">MKGSTTETKFLQELVLYAASAALSCLVLFVGLKHLDPNREASKKALEQKKEISKRLGRPLIQTSPYEDVIACNVINPDHIDVEFNSIGGLDSIKQALYELVILPLRRPELFSYGKLLGPQKGVLLYGPPGTGKTMLAKAIAKESGAVFINVRISDLMSKWFGDAQKLGECSNIIVFSRVFVPQTAGDQDLRSFSNHLYCAVFWSFFYFFGNKQMKIAAVFSLAYKLQPAIIFIDEVDSFLGQRRTTDHEALTNMKTEFMALWDGFTTDQNARVMVLAATNRPSELDEAILRRLPQAFEIGIPDRKERAQILKVILKGERVEDNIDLDYVAAMCEGYTGSDLLELCKQAAYFPIRDLLDDEKKGKSSHTRVAASEYSGLGSQPEVWSGPRQTDDYQVQAAISELSKIVVSQFLNIRSADSQDHPTIIMFLATLVVFLVGVIGFWLVPRVLSRTSVGHFLQNKWRFLEEGFHGHQLYKIPRFNQHMQENQVYRKVFVYLNSLPSAEDSDFVNLFSGNSKPNEINLVIDAAHDQIFSDTYLGSRIFWKFDKDCLVLKMRKKEKRRILSSYLQHIHNVADEIEKKTKQTRLYINAENQPEKNGRWISVPFTHPATIDTAVLDSDLKNKIKSDLESFLKSEQYYHRLGRVWKRSYLLYGPSGTGKSSFIAGMANFLHYDIYDVDLSKVANDSDLKLLLLQTTSKSMIVVEDLDRYLVEKSTAVNLSGILNFMDGIISSCGEERVMIFTVSSKDQIDPTVLRPGRIDVHVQFPLCDFPAFKTLANSHLGIKEHKLFPQVEEIFQSGASLSPAEIGEIMIFNRGSPTRALKTVMNALKSNSDTKVTSVASSKMEEPMRLTHSVSVGGALGVPSGLMGHGGSSGLPPRLMHSGSARTVEESGDSGFFRRDSVPSVKEFRKLYGLLKTKNSKKEFLDFDRSEKQNSRHEIGL</sequence>
<dbReference type="PROSITE" id="PS00674">
    <property type="entry name" value="AAA"/>
    <property type="match status" value="1"/>
</dbReference>
<evidence type="ECO:0000256" key="2">
    <source>
        <dbReference type="ARBA" id="ARBA00022741"/>
    </source>
</evidence>
<evidence type="ECO:0000256" key="1">
    <source>
        <dbReference type="ARBA" id="ARBA00004572"/>
    </source>
</evidence>
<accession>A0A124SGW2</accession>
<dbReference type="InterPro" id="IPR003959">
    <property type="entry name" value="ATPase_AAA_core"/>
</dbReference>
<proteinExistence type="predicted"/>
<evidence type="ECO:0000256" key="7">
    <source>
        <dbReference type="SAM" id="Phobius"/>
    </source>
</evidence>
<dbReference type="InterPro" id="IPR041569">
    <property type="entry name" value="AAA_lid_3"/>
</dbReference>
<keyword evidence="7" id="KW-1133">Transmembrane helix</keyword>
<dbReference type="PANTHER" id="PTHR45644">
    <property type="entry name" value="AAA ATPASE, PUTATIVE (AFU_ORTHOLOGUE AFUA_2G12920)-RELATED-RELATED"/>
    <property type="match status" value="1"/>
</dbReference>
<dbReference type="InterPro" id="IPR027417">
    <property type="entry name" value="P-loop_NTPase"/>
</dbReference>
<dbReference type="Pfam" id="PF00004">
    <property type="entry name" value="AAA"/>
    <property type="match status" value="2"/>
</dbReference>
<dbReference type="PROSITE" id="PS51257">
    <property type="entry name" value="PROKAR_LIPOPROTEIN"/>
    <property type="match status" value="1"/>
</dbReference>
<keyword evidence="7" id="KW-0812">Transmembrane</keyword>
<dbReference type="SMART" id="SM00382">
    <property type="entry name" value="AAA"/>
    <property type="match status" value="2"/>
</dbReference>
<keyword evidence="7" id="KW-0472">Membrane</keyword>
<feature type="transmembrane region" description="Helical" evidence="7">
    <location>
        <begin position="425"/>
        <end position="445"/>
    </location>
</feature>
<evidence type="ECO:0000256" key="6">
    <source>
        <dbReference type="SAM" id="MobiDB-lite"/>
    </source>
</evidence>
<dbReference type="Pfam" id="PF25568">
    <property type="entry name" value="AAA_lid_At3g28540"/>
    <property type="match status" value="1"/>
</dbReference>
<dbReference type="Pfam" id="PF17862">
    <property type="entry name" value="AAA_lid_3"/>
    <property type="match status" value="1"/>
</dbReference>
<dbReference type="Proteomes" id="UP000243975">
    <property type="component" value="Unassembled WGS sequence"/>
</dbReference>
<dbReference type="GO" id="GO:0005524">
    <property type="term" value="F:ATP binding"/>
    <property type="evidence" value="ECO:0007669"/>
    <property type="project" value="UniProtKB-KW"/>
</dbReference>
<dbReference type="Gene3D" id="3.40.50.300">
    <property type="entry name" value="P-loop containing nucleotide triphosphate hydrolases"/>
    <property type="match status" value="3"/>
</dbReference>
<evidence type="ECO:0000256" key="3">
    <source>
        <dbReference type="ARBA" id="ARBA00022787"/>
    </source>
</evidence>
<keyword evidence="10" id="KW-1185">Reference proteome</keyword>
<dbReference type="InterPro" id="IPR051701">
    <property type="entry name" value="Mito_OM_Translocase_MSP1"/>
</dbReference>